<evidence type="ECO:0000313" key="6">
    <source>
        <dbReference type="EMBL" id="CYV46765.1"/>
    </source>
</evidence>
<dbReference type="RefSeq" id="WP_024381006.1">
    <property type="nucleotide sequence ID" value="NZ_BCCZ01000032.1"/>
</dbReference>
<sequence>MYRRLRDLREDNDFTQKYVAEKLSFTHSAYAKIERGERILSADVIIKLSNLYNVSTDYLLGQTDFPHRIKNNLK</sequence>
<dbReference type="SUPFAM" id="SSF47413">
    <property type="entry name" value="lambda repressor-like DNA-binding domains"/>
    <property type="match status" value="1"/>
</dbReference>
<dbReference type="Proteomes" id="UP000075193">
    <property type="component" value="Unassembled WGS sequence"/>
</dbReference>
<evidence type="ECO:0000313" key="3">
    <source>
        <dbReference type="EMBL" id="CYU68307.1"/>
    </source>
</evidence>
<dbReference type="PANTHER" id="PTHR46558:SF13">
    <property type="entry name" value="HTH-TYPE TRANSCRIPTIONAL REGULATOR IMMR"/>
    <property type="match status" value="1"/>
</dbReference>
<dbReference type="AlphaFoldDB" id="A0A0Z8IQR4"/>
<evidence type="ECO:0000313" key="10">
    <source>
        <dbReference type="Proteomes" id="UP000072933"/>
    </source>
</evidence>
<protein>
    <submittedName>
        <fullName evidence="6">Cro/CI family transcriptional regulator</fullName>
    </submittedName>
</protein>
<reference evidence="9 10" key="1">
    <citation type="submission" date="2016-02" db="EMBL/GenBank/DDBJ databases">
        <authorList>
            <consortium name="Pathogen Informatics"/>
        </authorList>
    </citation>
    <scope>NUCLEOTIDE SEQUENCE [LARGE SCALE GENOMIC DNA]</scope>
    <source>
        <strain evidence="3 13">LSS30</strain>
        <strain evidence="6 12">LSS78</strain>
        <strain evidence="4 14">LSS79</strain>
        <strain evidence="5 10">LSS8</strain>
        <strain evidence="7 11">LSS99</strain>
        <strain evidence="8 9">SS985</strain>
    </source>
</reference>
<evidence type="ECO:0000313" key="4">
    <source>
        <dbReference type="EMBL" id="CYV39665.1"/>
    </source>
</evidence>
<dbReference type="Gene3D" id="1.10.260.40">
    <property type="entry name" value="lambda repressor-like DNA-binding domains"/>
    <property type="match status" value="1"/>
</dbReference>
<organism evidence="6 12">
    <name type="scientific">Streptococcus suis</name>
    <dbReference type="NCBI Taxonomy" id="1307"/>
    <lineage>
        <taxon>Bacteria</taxon>
        <taxon>Bacillati</taxon>
        <taxon>Bacillota</taxon>
        <taxon>Bacilli</taxon>
        <taxon>Lactobacillales</taxon>
        <taxon>Streptococcaceae</taxon>
        <taxon>Streptococcus</taxon>
    </lineage>
</organism>
<evidence type="ECO:0000313" key="11">
    <source>
        <dbReference type="Proteomes" id="UP000073388"/>
    </source>
</evidence>
<evidence type="ECO:0000313" key="9">
    <source>
        <dbReference type="Proteomes" id="UP000071601"/>
    </source>
</evidence>
<dbReference type="Proteomes" id="UP000074664">
    <property type="component" value="Unassembled WGS sequence"/>
</dbReference>
<dbReference type="EMBL" id="FILR01000001">
    <property type="protein sequence ID" value="CYX22703.1"/>
    <property type="molecule type" value="Genomic_DNA"/>
</dbReference>
<dbReference type="CDD" id="cd00093">
    <property type="entry name" value="HTH_XRE"/>
    <property type="match status" value="1"/>
</dbReference>
<dbReference type="EMBL" id="FIIC01000001">
    <property type="protein sequence ID" value="CYV39665.1"/>
    <property type="molecule type" value="Genomic_DNA"/>
</dbReference>
<dbReference type="Proteomes" id="UP000071601">
    <property type="component" value="Unassembled WGS sequence"/>
</dbReference>
<evidence type="ECO:0000313" key="14">
    <source>
        <dbReference type="Proteomes" id="UP000075193"/>
    </source>
</evidence>
<dbReference type="EMBL" id="FIGH01000006">
    <property type="protein sequence ID" value="CYU68307.1"/>
    <property type="molecule type" value="Genomic_DNA"/>
</dbReference>
<dbReference type="PANTHER" id="PTHR46558">
    <property type="entry name" value="TRACRIPTIONAL REGULATORY PROTEIN-RELATED-RELATED"/>
    <property type="match status" value="1"/>
</dbReference>
<dbReference type="Proteomes" id="UP000072933">
    <property type="component" value="Unassembled WGS sequence"/>
</dbReference>
<dbReference type="GO" id="GO:0003677">
    <property type="term" value="F:DNA binding"/>
    <property type="evidence" value="ECO:0007669"/>
    <property type="project" value="UniProtKB-KW"/>
</dbReference>
<evidence type="ECO:0000313" key="13">
    <source>
        <dbReference type="Proteomes" id="UP000074664"/>
    </source>
</evidence>
<accession>A0A0Z8IQR4</accession>
<dbReference type="Proteomes" id="UP000073388">
    <property type="component" value="Unassembled WGS sequence"/>
</dbReference>
<dbReference type="SMART" id="SM00530">
    <property type="entry name" value="HTH_XRE"/>
    <property type="match status" value="1"/>
</dbReference>
<dbReference type="Pfam" id="PF01381">
    <property type="entry name" value="HTH_3"/>
    <property type="match status" value="1"/>
</dbReference>
<dbReference type="EMBL" id="FIIX01000056">
    <property type="protein sequence ID" value="CYW29368.1"/>
    <property type="molecule type" value="Genomic_DNA"/>
</dbReference>
<dbReference type="PROSITE" id="PS50943">
    <property type="entry name" value="HTH_CROC1"/>
    <property type="match status" value="1"/>
</dbReference>
<evidence type="ECO:0000313" key="12">
    <source>
        <dbReference type="Proteomes" id="UP000074356"/>
    </source>
</evidence>
<feature type="domain" description="HTH cro/C1-type" evidence="2">
    <location>
        <begin position="5"/>
        <end position="59"/>
    </location>
</feature>
<evidence type="ECO:0000259" key="2">
    <source>
        <dbReference type="PROSITE" id="PS50943"/>
    </source>
</evidence>
<name>A0A0Z8IQR4_STRSU</name>
<dbReference type="InterPro" id="IPR010982">
    <property type="entry name" value="Lambda_DNA-bd_dom_sf"/>
</dbReference>
<proteinExistence type="predicted"/>
<evidence type="ECO:0000313" key="7">
    <source>
        <dbReference type="EMBL" id="CYW29368.1"/>
    </source>
</evidence>
<evidence type="ECO:0000313" key="8">
    <source>
        <dbReference type="EMBL" id="CYX22703.1"/>
    </source>
</evidence>
<dbReference type="Proteomes" id="UP000074356">
    <property type="component" value="Unassembled WGS sequence"/>
</dbReference>
<dbReference type="EMBL" id="FIIB01000004">
    <property type="protein sequence ID" value="CYV46765.1"/>
    <property type="molecule type" value="Genomic_DNA"/>
</dbReference>
<evidence type="ECO:0000313" key="5">
    <source>
        <dbReference type="EMBL" id="CYV46124.1"/>
    </source>
</evidence>
<dbReference type="InterPro" id="IPR001387">
    <property type="entry name" value="Cro/C1-type_HTH"/>
</dbReference>
<dbReference type="EMBL" id="FIID01000002">
    <property type="protein sequence ID" value="CYV46124.1"/>
    <property type="molecule type" value="Genomic_DNA"/>
</dbReference>
<gene>
    <name evidence="6" type="primary">immR_3</name>
    <name evidence="5" type="synonym">immR_1</name>
    <name evidence="3" type="synonym">immR_2</name>
    <name evidence="7" type="synonym">immR_4</name>
    <name evidence="5" type="ORF">ERS132370_00349</name>
    <name evidence="3" type="ORF">ERS132392_01525</name>
    <name evidence="6" type="ORF">ERS132440_00759</name>
    <name evidence="4" type="ORF">ERS132441_00187</name>
    <name evidence="7" type="ORF">ERS132461_01914</name>
    <name evidence="8" type="ORF">ERS132525_00115</name>
</gene>
<keyword evidence="1" id="KW-0238">DNA-binding</keyword>
<evidence type="ECO:0000256" key="1">
    <source>
        <dbReference type="ARBA" id="ARBA00023125"/>
    </source>
</evidence>